<organism evidence="1 2">
    <name type="scientific">Romanomermis culicivorax</name>
    <name type="common">Nematode worm</name>
    <dbReference type="NCBI Taxonomy" id="13658"/>
    <lineage>
        <taxon>Eukaryota</taxon>
        <taxon>Metazoa</taxon>
        <taxon>Ecdysozoa</taxon>
        <taxon>Nematoda</taxon>
        <taxon>Enoplea</taxon>
        <taxon>Dorylaimia</taxon>
        <taxon>Mermithida</taxon>
        <taxon>Mermithoidea</taxon>
        <taxon>Mermithidae</taxon>
        <taxon>Romanomermis</taxon>
    </lineage>
</organism>
<dbReference type="WBParaSite" id="nRc.2.0.1.t14076-RA">
    <property type="protein sequence ID" value="nRc.2.0.1.t14076-RA"/>
    <property type="gene ID" value="nRc.2.0.1.g14076"/>
</dbReference>
<protein>
    <submittedName>
        <fullName evidence="2">Uncharacterized protein</fullName>
    </submittedName>
</protein>
<sequence>MYNEKLRPFLHSTLPAFVGVTRCDWTSACSITLFLEGVAALETPLEAALPKSDVYKSIFIPRCVIVNTAHTYAKNLPPEDILSVISLNLESVESLALNDEDSLATKFSC</sequence>
<proteinExistence type="predicted"/>
<dbReference type="Proteomes" id="UP000887565">
    <property type="component" value="Unplaced"/>
</dbReference>
<dbReference type="AlphaFoldDB" id="A0A915IJ47"/>
<reference evidence="2" key="1">
    <citation type="submission" date="2022-11" db="UniProtKB">
        <authorList>
            <consortium name="WormBaseParasite"/>
        </authorList>
    </citation>
    <scope>IDENTIFICATION</scope>
</reference>
<accession>A0A915IJ47</accession>
<evidence type="ECO:0000313" key="2">
    <source>
        <dbReference type="WBParaSite" id="nRc.2.0.1.t14076-RA"/>
    </source>
</evidence>
<name>A0A915IJ47_ROMCU</name>
<keyword evidence="1" id="KW-1185">Reference proteome</keyword>
<evidence type="ECO:0000313" key="1">
    <source>
        <dbReference type="Proteomes" id="UP000887565"/>
    </source>
</evidence>